<dbReference type="InterPro" id="IPR036852">
    <property type="entry name" value="Peptidase_S8/S53_dom_sf"/>
</dbReference>
<feature type="domain" description="Peptidase S8/S53" evidence="1">
    <location>
        <begin position="340"/>
        <end position="671"/>
    </location>
</feature>
<sequence length="876" mass="96610">MATSLPLLVFPQAKTIAPPKGNGFPTSQPHVPGHGKQVTRLGAQLTTLQQDFDRYKASVSGSVAGFEPETVLVIEIAGSVNEFRQAVEAIGLEWMGEWDIDDILPDENFFERNSKGERTNKAVKGRMFLSLGNEAGMRELLSLWEKWRDNKTLPSGKTKWRDVFNQTVQIRRWGLEEALRETGMLDRWQDLLNPINPAQAIHFQIELFYRRSEDRRRQNERDVAALLEAAGGRALGGFIDMPEIAFHAVKAELPAERIQQLLNDLESESHDTDIQLFKFHGVMYFRPTGQSLAVTEDGEGVDTEIAEGVVDLPPIAAILDGVPNVQHQALKGRLLLDDPDNLSAQYQPGERKHGTAMASLVVHGEMADGQAEPLSRLVYVLPIMQPDPLSDPRNRIEHVPDEVFFEDRIARAIRRMFEGEGAVSAQAPSVCVINLSIGDPARPFIHTPSPWARLLDWLSWKYRVLFCVSAGNYHDAIDIGLSGTDYLALADPQKVEHVLKCIQAQLSGRRILSPAESINAITVGATHADSGGTYYQGQRTDLLPGAALFSPAGRLGHGFRRSVKPEILFPGGRQLYRTPVLNSQTSYSLDGSLGAPGQQVAWDSNQSGALSQTVHTRGTSNATALATRSAARIYEVLDALRGEHEDNIPQELVSVLIKALLVHGAKQDDEACKAITAALKTRDNSRQFKEVMARYLGYGVVQIERVLACTEQRGTVLGCGEIRENEIHEYRLPLPPGLSSSQAWRRMVVTLAWFSAVNPDHRNFREAKLELSPANNWGTLPLKLARQDGDHNQVLRGTVQHEVLEGTDQIAAFQDGDSILLHIACKKDATARLDDAIPYGLAVTLEVAEGIQIPIYEQLRTRLQPQVAVGAAGGTP</sequence>
<accession>A0ABT1FEX4</accession>
<dbReference type="RefSeq" id="WP_253568715.1">
    <property type="nucleotide sequence ID" value="NZ_JAMZEK010000004.1"/>
</dbReference>
<dbReference type="Gene3D" id="3.40.50.200">
    <property type="entry name" value="Peptidase S8/S53 domain"/>
    <property type="match status" value="1"/>
</dbReference>
<organism evidence="2 3">
    <name type="scientific">Dyella lutea</name>
    <dbReference type="NCBI Taxonomy" id="2950441"/>
    <lineage>
        <taxon>Bacteria</taxon>
        <taxon>Pseudomonadati</taxon>
        <taxon>Pseudomonadota</taxon>
        <taxon>Gammaproteobacteria</taxon>
        <taxon>Lysobacterales</taxon>
        <taxon>Rhodanobacteraceae</taxon>
        <taxon>Dyella</taxon>
    </lineage>
</organism>
<gene>
    <name evidence="2" type="ORF">NC595_17935</name>
</gene>
<dbReference type="EMBL" id="JAMZEK010000004">
    <property type="protein sequence ID" value="MCP1375934.1"/>
    <property type="molecule type" value="Genomic_DNA"/>
</dbReference>
<protein>
    <submittedName>
        <fullName evidence="2">S8 family peptidase</fullName>
    </submittedName>
</protein>
<comment type="caution">
    <text evidence="2">The sequence shown here is derived from an EMBL/GenBank/DDBJ whole genome shotgun (WGS) entry which is preliminary data.</text>
</comment>
<dbReference type="CDD" id="cd04847">
    <property type="entry name" value="Peptidases_S8_Subtilisin_like_2"/>
    <property type="match status" value="1"/>
</dbReference>
<reference evidence="2 3" key="1">
    <citation type="submission" date="2022-06" db="EMBL/GenBank/DDBJ databases">
        <title>Dyella sp. Sa strain:Sa Genome sequencing.</title>
        <authorList>
            <person name="Park S."/>
        </authorList>
    </citation>
    <scope>NUCLEOTIDE SEQUENCE [LARGE SCALE GENOMIC DNA]</scope>
    <source>
        <strain evidence="2 3">Sa</strain>
    </source>
</reference>
<name>A0ABT1FEX4_9GAMM</name>
<evidence type="ECO:0000259" key="1">
    <source>
        <dbReference type="Pfam" id="PF00082"/>
    </source>
</evidence>
<evidence type="ECO:0000313" key="3">
    <source>
        <dbReference type="Proteomes" id="UP001204615"/>
    </source>
</evidence>
<keyword evidence="3" id="KW-1185">Reference proteome</keyword>
<dbReference type="InterPro" id="IPR034074">
    <property type="entry name" value="Y4bN_pept_dom"/>
</dbReference>
<dbReference type="Pfam" id="PF00082">
    <property type="entry name" value="Peptidase_S8"/>
    <property type="match status" value="1"/>
</dbReference>
<dbReference type="Proteomes" id="UP001204615">
    <property type="component" value="Unassembled WGS sequence"/>
</dbReference>
<proteinExistence type="predicted"/>
<evidence type="ECO:0000313" key="2">
    <source>
        <dbReference type="EMBL" id="MCP1375934.1"/>
    </source>
</evidence>
<dbReference type="InterPro" id="IPR000209">
    <property type="entry name" value="Peptidase_S8/S53_dom"/>
</dbReference>
<dbReference type="SUPFAM" id="SSF52743">
    <property type="entry name" value="Subtilisin-like"/>
    <property type="match status" value="1"/>
</dbReference>